<protein>
    <submittedName>
        <fullName evidence="1">Uncharacterized protein</fullName>
    </submittedName>
</protein>
<organism evidence="1 2">
    <name type="scientific">Mycena rosella</name>
    <name type="common">Pink bonnet</name>
    <name type="synonym">Agaricus rosellus</name>
    <dbReference type="NCBI Taxonomy" id="1033263"/>
    <lineage>
        <taxon>Eukaryota</taxon>
        <taxon>Fungi</taxon>
        <taxon>Dikarya</taxon>
        <taxon>Basidiomycota</taxon>
        <taxon>Agaricomycotina</taxon>
        <taxon>Agaricomycetes</taxon>
        <taxon>Agaricomycetidae</taxon>
        <taxon>Agaricales</taxon>
        <taxon>Marasmiineae</taxon>
        <taxon>Mycenaceae</taxon>
        <taxon>Mycena</taxon>
    </lineage>
</organism>
<accession>A0AAD7GWY4</accession>
<evidence type="ECO:0000313" key="2">
    <source>
        <dbReference type="Proteomes" id="UP001221757"/>
    </source>
</evidence>
<name>A0AAD7GWY4_MYCRO</name>
<reference evidence="1" key="1">
    <citation type="submission" date="2023-03" db="EMBL/GenBank/DDBJ databases">
        <title>Massive genome expansion in bonnet fungi (Mycena s.s.) driven by repeated elements and novel gene families across ecological guilds.</title>
        <authorList>
            <consortium name="Lawrence Berkeley National Laboratory"/>
            <person name="Harder C.B."/>
            <person name="Miyauchi S."/>
            <person name="Viragh M."/>
            <person name="Kuo A."/>
            <person name="Thoen E."/>
            <person name="Andreopoulos B."/>
            <person name="Lu D."/>
            <person name="Skrede I."/>
            <person name="Drula E."/>
            <person name="Henrissat B."/>
            <person name="Morin E."/>
            <person name="Kohler A."/>
            <person name="Barry K."/>
            <person name="LaButti K."/>
            <person name="Morin E."/>
            <person name="Salamov A."/>
            <person name="Lipzen A."/>
            <person name="Mereny Z."/>
            <person name="Hegedus B."/>
            <person name="Baldrian P."/>
            <person name="Stursova M."/>
            <person name="Weitz H."/>
            <person name="Taylor A."/>
            <person name="Grigoriev I.V."/>
            <person name="Nagy L.G."/>
            <person name="Martin F."/>
            <person name="Kauserud H."/>
        </authorList>
    </citation>
    <scope>NUCLEOTIDE SEQUENCE</scope>
    <source>
        <strain evidence="1">CBHHK067</strain>
    </source>
</reference>
<evidence type="ECO:0000313" key="1">
    <source>
        <dbReference type="EMBL" id="KAJ7706976.1"/>
    </source>
</evidence>
<comment type="caution">
    <text evidence="1">The sequence shown here is derived from an EMBL/GenBank/DDBJ whole genome shotgun (WGS) entry which is preliminary data.</text>
</comment>
<proteinExistence type="predicted"/>
<dbReference type="EMBL" id="JARKIE010000006">
    <property type="protein sequence ID" value="KAJ7706976.1"/>
    <property type="molecule type" value="Genomic_DNA"/>
</dbReference>
<dbReference type="Proteomes" id="UP001221757">
    <property type="component" value="Unassembled WGS sequence"/>
</dbReference>
<gene>
    <name evidence="1" type="ORF">B0H17DRAFT_1125770</name>
</gene>
<dbReference type="AlphaFoldDB" id="A0AAD7GWY4"/>
<sequence length="233" mass="24937">MFLGGNTFLSGTNVAYIYINSANNVFHADLSGMLASGVIRCDSQTSTVTAKLFGAGFTYSSFSEAPLYNATQGGESLLDPLFALFDYFSTHSASFNNNVEYLATVVRALGFTGAGHGDGSQTYAQPSGDGQRSLARRLCRGHRAPFADERHVVSCGSERSGGGLLLLISITARSLQPTFEGSFDSYITAKSVQEKPGVMHNSNGELAEYMKLREPFGTVGREDLWGPKGTIVD</sequence>
<keyword evidence="2" id="KW-1185">Reference proteome</keyword>